<feature type="domain" description="YjeF C-terminal" evidence="9">
    <location>
        <begin position="9"/>
        <end position="315"/>
    </location>
</feature>
<dbReference type="RefSeq" id="XP_025360221.1">
    <property type="nucleotide sequence ID" value="XM_025506873.1"/>
</dbReference>
<comment type="function">
    <text evidence="8">Catalyzes the dehydration of the S-form of NAD(P)HX at the expense of ATP, which is converted to ADP. Together with NAD(P)HX epimerase, which catalyzes the epimerization of the S- and R-forms, the enzyme allows the repair of both epimers of NAD(P)HX, a damaged form of NAD(P)H that is a result of enzymatic or heat-dependent hydration.</text>
</comment>
<evidence type="ECO:0000256" key="2">
    <source>
        <dbReference type="ARBA" id="ARBA00022741"/>
    </source>
</evidence>
<dbReference type="Gene3D" id="3.40.1190.20">
    <property type="match status" value="1"/>
</dbReference>
<dbReference type="CDD" id="cd01171">
    <property type="entry name" value="YXKO-related"/>
    <property type="match status" value="1"/>
</dbReference>
<name>A0A316UK53_9BASI</name>
<dbReference type="AlphaFoldDB" id="A0A316UK53"/>
<dbReference type="GO" id="GO:0005524">
    <property type="term" value="F:ATP binding"/>
    <property type="evidence" value="ECO:0007669"/>
    <property type="project" value="UniProtKB-KW"/>
</dbReference>
<evidence type="ECO:0000313" key="10">
    <source>
        <dbReference type="EMBL" id="PWN25609.1"/>
    </source>
</evidence>
<keyword evidence="10" id="KW-0808">Transferase</keyword>
<evidence type="ECO:0000256" key="4">
    <source>
        <dbReference type="ARBA" id="ARBA00022857"/>
    </source>
</evidence>
<evidence type="ECO:0000256" key="6">
    <source>
        <dbReference type="ARBA" id="ARBA00023239"/>
    </source>
</evidence>
<comment type="similarity">
    <text evidence="8">Belongs to the NnrD/CARKD family.</text>
</comment>
<evidence type="ECO:0000256" key="3">
    <source>
        <dbReference type="ARBA" id="ARBA00022840"/>
    </source>
</evidence>
<dbReference type="EMBL" id="KZ819675">
    <property type="protein sequence ID" value="PWN25609.1"/>
    <property type="molecule type" value="Genomic_DNA"/>
</dbReference>
<comment type="cofactor">
    <cofactor evidence="8">
        <name>Mg(2+)</name>
        <dbReference type="ChEBI" id="CHEBI:18420"/>
    </cofactor>
</comment>
<dbReference type="PANTHER" id="PTHR12592:SF0">
    <property type="entry name" value="ATP-DEPENDENT (S)-NAD(P)H-HYDRATE DEHYDRATASE"/>
    <property type="match status" value="1"/>
</dbReference>
<dbReference type="EC" id="4.2.1.93" evidence="8"/>
<keyword evidence="2 8" id="KW-0547">Nucleotide-binding</keyword>
<feature type="binding site" evidence="8">
    <location>
        <begin position="166"/>
        <end position="172"/>
    </location>
    <ligand>
        <name>(6S)-NADPHX</name>
        <dbReference type="ChEBI" id="CHEBI:64076"/>
    </ligand>
</feature>
<evidence type="ECO:0000259" key="9">
    <source>
        <dbReference type="PROSITE" id="PS51383"/>
    </source>
</evidence>
<proteinExistence type="inferred from homology"/>
<comment type="catalytic activity">
    <reaction evidence="8">
        <text>(6S)-NADHX + ATP = ADP + phosphate + NADH + H(+)</text>
        <dbReference type="Rhea" id="RHEA:19017"/>
        <dbReference type="ChEBI" id="CHEBI:15378"/>
        <dbReference type="ChEBI" id="CHEBI:30616"/>
        <dbReference type="ChEBI" id="CHEBI:43474"/>
        <dbReference type="ChEBI" id="CHEBI:57945"/>
        <dbReference type="ChEBI" id="CHEBI:64074"/>
        <dbReference type="ChEBI" id="CHEBI:456216"/>
        <dbReference type="EC" id="4.2.1.93"/>
    </reaction>
</comment>
<feature type="binding site" evidence="8">
    <location>
        <position position="233"/>
    </location>
    <ligand>
        <name>(6S)-NADPHX</name>
        <dbReference type="ChEBI" id="CHEBI:64076"/>
    </ligand>
</feature>
<dbReference type="STRING" id="1569628.A0A316UK53"/>
<feature type="binding site" evidence="8">
    <location>
        <begin position="204"/>
        <end position="208"/>
    </location>
    <ligand>
        <name>ATP</name>
        <dbReference type="ChEBI" id="CHEBI:30616"/>
    </ligand>
</feature>
<dbReference type="Proteomes" id="UP000245884">
    <property type="component" value="Unassembled WGS sequence"/>
</dbReference>
<dbReference type="GO" id="GO:0047453">
    <property type="term" value="F:ATP-dependent NAD(P)H-hydrate dehydratase activity"/>
    <property type="evidence" value="ECO:0007669"/>
    <property type="project" value="UniProtKB-UniRule"/>
</dbReference>
<gene>
    <name evidence="10" type="ORF">BDZ90DRAFT_234046</name>
</gene>
<dbReference type="GeneID" id="37028696"/>
<dbReference type="NCBIfam" id="TIGR00196">
    <property type="entry name" value="yjeF_cterm"/>
    <property type="match status" value="1"/>
</dbReference>
<evidence type="ECO:0000256" key="7">
    <source>
        <dbReference type="ARBA" id="ARBA00047472"/>
    </source>
</evidence>
<dbReference type="PROSITE" id="PS51383">
    <property type="entry name" value="YJEF_C_3"/>
    <property type="match status" value="1"/>
</dbReference>
<dbReference type="PANTHER" id="PTHR12592">
    <property type="entry name" value="ATP-DEPENDENT (S)-NAD(P)H-HYDRATE DEHYDRATASE FAMILY MEMBER"/>
    <property type="match status" value="1"/>
</dbReference>
<protein>
    <recommendedName>
        <fullName evidence="8">ATP-dependent (S)-NAD(P)H-hydrate dehydratase</fullName>
        <ecNumber evidence="8">4.2.1.93</ecNumber>
    </recommendedName>
    <alternativeName>
        <fullName evidence="8">ATP-dependent NAD(P)HX dehydratase</fullName>
    </alternativeName>
</protein>
<dbReference type="FunFam" id="3.40.1190.20:FF:000023">
    <property type="entry name" value="ATP-dependent (S)-NAD(P)H-hydrate dehydratase"/>
    <property type="match status" value="1"/>
</dbReference>
<reference evidence="10 11" key="1">
    <citation type="journal article" date="2018" name="Mol. Biol. Evol.">
        <title>Broad Genomic Sampling Reveals a Smut Pathogenic Ancestry of the Fungal Clade Ustilaginomycotina.</title>
        <authorList>
            <person name="Kijpornyongpan T."/>
            <person name="Mondo S.J."/>
            <person name="Barry K."/>
            <person name="Sandor L."/>
            <person name="Lee J."/>
            <person name="Lipzen A."/>
            <person name="Pangilinan J."/>
            <person name="LaButti K."/>
            <person name="Hainaut M."/>
            <person name="Henrissat B."/>
            <person name="Grigoriev I.V."/>
            <person name="Spatafora J.W."/>
            <person name="Aime M.C."/>
        </authorList>
    </citation>
    <scope>NUCLEOTIDE SEQUENCE [LARGE SCALE GENOMIC DNA]</scope>
    <source>
        <strain evidence="10 11">MCA 5214</strain>
    </source>
</reference>
<keyword evidence="6 8" id="KW-0456">Lyase</keyword>
<comment type="catalytic activity">
    <reaction evidence="7 8">
        <text>(6S)-NADPHX + ATP = ADP + phosphate + NADPH + H(+)</text>
        <dbReference type="Rhea" id="RHEA:32231"/>
        <dbReference type="ChEBI" id="CHEBI:15378"/>
        <dbReference type="ChEBI" id="CHEBI:30616"/>
        <dbReference type="ChEBI" id="CHEBI:43474"/>
        <dbReference type="ChEBI" id="CHEBI:57783"/>
        <dbReference type="ChEBI" id="CHEBI:64076"/>
        <dbReference type="ChEBI" id="CHEBI:456216"/>
        <dbReference type="EC" id="4.2.1.93"/>
    </reaction>
</comment>
<evidence type="ECO:0000256" key="1">
    <source>
        <dbReference type="ARBA" id="ARBA00022553"/>
    </source>
</evidence>
<dbReference type="HAMAP" id="MF_01965">
    <property type="entry name" value="NADHX_dehydratase"/>
    <property type="match status" value="1"/>
</dbReference>
<evidence type="ECO:0000256" key="8">
    <source>
        <dbReference type="HAMAP-Rule" id="MF_03157"/>
    </source>
</evidence>
<dbReference type="GO" id="GO:0005737">
    <property type="term" value="C:cytoplasm"/>
    <property type="evidence" value="ECO:0007669"/>
    <property type="project" value="UniProtKB-SubCell"/>
</dbReference>
<keyword evidence="10" id="KW-0418">Kinase</keyword>
<dbReference type="GO" id="GO:0110051">
    <property type="term" value="P:metabolite repair"/>
    <property type="evidence" value="ECO:0007669"/>
    <property type="project" value="TreeGrafter"/>
</dbReference>
<keyword evidence="3 8" id="KW-0067">ATP-binding</keyword>
<dbReference type="Pfam" id="PF01256">
    <property type="entry name" value="Carb_kinase"/>
    <property type="match status" value="1"/>
</dbReference>
<dbReference type="SUPFAM" id="SSF53613">
    <property type="entry name" value="Ribokinase-like"/>
    <property type="match status" value="1"/>
</dbReference>
<dbReference type="GO" id="GO:0046496">
    <property type="term" value="P:nicotinamide nucleotide metabolic process"/>
    <property type="evidence" value="ECO:0007669"/>
    <property type="project" value="UniProtKB-UniRule"/>
</dbReference>
<organism evidence="10 11">
    <name type="scientific">Jaminaea rosea</name>
    <dbReference type="NCBI Taxonomy" id="1569628"/>
    <lineage>
        <taxon>Eukaryota</taxon>
        <taxon>Fungi</taxon>
        <taxon>Dikarya</taxon>
        <taxon>Basidiomycota</taxon>
        <taxon>Ustilaginomycotina</taxon>
        <taxon>Exobasidiomycetes</taxon>
        <taxon>Microstromatales</taxon>
        <taxon>Microstromatales incertae sedis</taxon>
        <taxon>Jaminaea</taxon>
    </lineage>
</organism>
<feature type="binding site" evidence="8">
    <location>
        <begin position="223"/>
        <end position="232"/>
    </location>
    <ligand>
        <name>ATP</name>
        <dbReference type="ChEBI" id="CHEBI:30616"/>
    </ligand>
</feature>
<evidence type="ECO:0000256" key="5">
    <source>
        <dbReference type="ARBA" id="ARBA00023027"/>
    </source>
</evidence>
<comment type="subcellular location">
    <subcellularLocation>
        <location evidence="8">Cytoplasm</location>
    </subcellularLocation>
</comment>
<keyword evidence="4" id="KW-0521">NADP</keyword>
<evidence type="ECO:0000313" key="11">
    <source>
        <dbReference type="Proteomes" id="UP000245884"/>
    </source>
</evidence>
<dbReference type="GO" id="GO:0016301">
    <property type="term" value="F:kinase activity"/>
    <property type="evidence" value="ECO:0007669"/>
    <property type="project" value="UniProtKB-KW"/>
</dbReference>
<keyword evidence="11" id="KW-1185">Reference proteome</keyword>
<sequence>MAQSTSRALLNEVKQLIPPLSDKLHKGQSGRVGIVGGSRDYTGAPFFASMSCMRFGADMSHTICEPEAGNVIKTYSPDLIVHRLLGEGRPQADIRKDLEGVFARLHSLVLGPGLGRDEHMQSCARTALDLARKNDIWTVVDADGLWLVANHPDVVKGWNKVVLTPNVVEFGRLCDAVKVDAKKDPDTAAKQLAAALGGPIILEKGKDDRITNGEEVLICSSPGTLKRAGGQGDILSGTLGCLLAWAKIFHNGEARAAGAPAPAPETIPEKRLLLLAAYGAAETARRCSYQAYQKKGRAMLADDLLPEVGPAYEHLFGDKSGN</sequence>
<keyword evidence="1 8" id="KW-0597">Phosphoprotein</keyword>
<accession>A0A316UK53</accession>
<keyword evidence="8" id="KW-0963">Cytoplasm</keyword>
<dbReference type="InterPro" id="IPR000631">
    <property type="entry name" value="CARKD"/>
</dbReference>
<keyword evidence="5 8" id="KW-0520">NAD</keyword>
<dbReference type="OrthoDB" id="8110916at2759"/>
<dbReference type="InterPro" id="IPR029056">
    <property type="entry name" value="Ribokinase-like"/>
</dbReference>
<feature type="binding site" evidence="8">
    <location>
        <position position="113"/>
    </location>
    <ligand>
        <name>(6S)-NADPHX</name>
        <dbReference type="ChEBI" id="CHEBI:64076"/>
    </ligand>
</feature>